<protein>
    <submittedName>
        <fullName evidence="2">Uncharacterized protein</fullName>
    </submittedName>
</protein>
<comment type="caution">
    <text evidence="2">The sequence shown here is derived from an EMBL/GenBank/DDBJ whole genome shotgun (WGS) entry which is preliminary data.</text>
</comment>
<accession>A0A9P1N4T2</accession>
<organism evidence="2 3">
    <name type="scientific">Caenorhabditis angaria</name>
    <dbReference type="NCBI Taxonomy" id="860376"/>
    <lineage>
        <taxon>Eukaryota</taxon>
        <taxon>Metazoa</taxon>
        <taxon>Ecdysozoa</taxon>
        <taxon>Nematoda</taxon>
        <taxon>Chromadorea</taxon>
        <taxon>Rhabditida</taxon>
        <taxon>Rhabditina</taxon>
        <taxon>Rhabditomorpha</taxon>
        <taxon>Rhabditoidea</taxon>
        <taxon>Rhabditidae</taxon>
        <taxon>Peloderinae</taxon>
        <taxon>Caenorhabditis</taxon>
    </lineage>
</organism>
<dbReference type="Proteomes" id="UP001152747">
    <property type="component" value="Unassembled WGS sequence"/>
</dbReference>
<gene>
    <name evidence="2" type="ORF">CAMP_LOCUS10489</name>
</gene>
<reference evidence="2" key="1">
    <citation type="submission" date="2022-11" db="EMBL/GenBank/DDBJ databases">
        <authorList>
            <person name="Kikuchi T."/>
        </authorList>
    </citation>
    <scope>NUCLEOTIDE SEQUENCE</scope>
    <source>
        <strain evidence="2">PS1010</strain>
    </source>
</reference>
<evidence type="ECO:0000313" key="2">
    <source>
        <dbReference type="EMBL" id="CAI5447852.1"/>
    </source>
</evidence>
<proteinExistence type="predicted"/>
<evidence type="ECO:0000256" key="1">
    <source>
        <dbReference type="SAM" id="SignalP"/>
    </source>
</evidence>
<dbReference type="EMBL" id="CANHGI010000004">
    <property type="protein sequence ID" value="CAI5447852.1"/>
    <property type="molecule type" value="Genomic_DNA"/>
</dbReference>
<feature type="chain" id="PRO_5040250137" evidence="1">
    <location>
        <begin position="19"/>
        <end position="131"/>
    </location>
</feature>
<feature type="signal peptide" evidence="1">
    <location>
        <begin position="1"/>
        <end position="18"/>
    </location>
</feature>
<evidence type="ECO:0000313" key="3">
    <source>
        <dbReference type="Proteomes" id="UP001152747"/>
    </source>
</evidence>
<keyword evidence="1" id="KW-0732">Signal</keyword>
<sequence length="131" mass="14615">MRFIVLALLSTFIATIFAGPKHPDATAEAKKFTKSIAEHQKAKNTTIIDPEFVELFANGTTIKRKAFVKFFLNEPLGLKFNTITGKFDSKGLLLVRSKGKRSNAIIGKRNASIKGGYSLYKFVEVYPWGDK</sequence>
<name>A0A9P1N4T2_9PELO</name>
<keyword evidence="3" id="KW-1185">Reference proteome</keyword>
<dbReference type="AlphaFoldDB" id="A0A9P1N4T2"/>